<proteinExistence type="predicted"/>
<dbReference type="GO" id="GO:0005634">
    <property type="term" value="C:nucleus"/>
    <property type="evidence" value="ECO:0007669"/>
    <property type="project" value="UniProtKB-SubCell"/>
</dbReference>
<dbReference type="SMART" id="SM00066">
    <property type="entry name" value="GAL4"/>
    <property type="match status" value="1"/>
</dbReference>
<dbReference type="STRING" id="913774.A0A0C3CD23"/>
<dbReference type="GO" id="GO:0008270">
    <property type="term" value="F:zinc ion binding"/>
    <property type="evidence" value="ECO:0007669"/>
    <property type="project" value="InterPro"/>
</dbReference>
<dbReference type="PROSITE" id="PS50048">
    <property type="entry name" value="ZN2_CY6_FUNGAL_2"/>
    <property type="match status" value="1"/>
</dbReference>
<keyword evidence="5" id="KW-0539">Nucleus</keyword>
<dbReference type="Pfam" id="PF00172">
    <property type="entry name" value="Zn_clus"/>
    <property type="match status" value="1"/>
</dbReference>
<dbReference type="SUPFAM" id="SSF57701">
    <property type="entry name" value="Zn2/Cys6 DNA-binding domain"/>
    <property type="match status" value="1"/>
</dbReference>
<dbReference type="HOGENOM" id="CLU_023880_0_1_1"/>
<dbReference type="EMBL" id="KN832883">
    <property type="protein sequence ID" value="KIM96853.1"/>
    <property type="molecule type" value="Genomic_DNA"/>
</dbReference>
<reference evidence="7 8" key="1">
    <citation type="submission" date="2014-04" db="EMBL/GenBank/DDBJ databases">
        <authorList>
            <consortium name="DOE Joint Genome Institute"/>
            <person name="Kuo A."/>
            <person name="Martino E."/>
            <person name="Perotto S."/>
            <person name="Kohler A."/>
            <person name="Nagy L.G."/>
            <person name="Floudas D."/>
            <person name="Copeland A."/>
            <person name="Barry K.W."/>
            <person name="Cichocki N."/>
            <person name="Veneault-Fourrey C."/>
            <person name="LaButti K."/>
            <person name="Lindquist E.A."/>
            <person name="Lipzen A."/>
            <person name="Lundell T."/>
            <person name="Morin E."/>
            <person name="Murat C."/>
            <person name="Sun H."/>
            <person name="Tunlid A."/>
            <person name="Henrissat B."/>
            <person name="Grigoriev I.V."/>
            <person name="Hibbett D.S."/>
            <person name="Martin F."/>
            <person name="Nordberg H.P."/>
            <person name="Cantor M.N."/>
            <person name="Hua S.X."/>
        </authorList>
    </citation>
    <scope>NUCLEOTIDE SEQUENCE [LARGE SCALE GENOMIC DNA]</scope>
    <source>
        <strain evidence="7 8">Zn</strain>
    </source>
</reference>
<organism evidence="7 8">
    <name type="scientific">Oidiodendron maius (strain Zn)</name>
    <dbReference type="NCBI Taxonomy" id="913774"/>
    <lineage>
        <taxon>Eukaryota</taxon>
        <taxon>Fungi</taxon>
        <taxon>Dikarya</taxon>
        <taxon>Ascomycota</taxon>
        <taxon>Pezizomycotina</taxon>
        <taxon>Leotiomycetes</taxon>
        <taxon>Leotiomycetes incertae sedis</taxon>
        <taxon>Myxotrichaceae</taxon>
        <taxon>Oidiodendron</taxon>
    </lineage>
</organism>
<dbReference type="AlphaFoldDB" id="A0A0C3CD23"/>
<protein>
    <recommendedName>
        <fullName evidence="6">Zn(2)-C6 fungal-type domain-containing protein</fullName>
    </recommendedName>
</protein>
<evidence type="ECO:0000256" key="4">
    <source>
        <dbReference type="ARBA" id="ARBA00023163"/>
    </source>
</evidence>
<dbReference type="PANTHER" id="PTHR47338">
    <property type="entry name" value="ZN(II)2CYS6 TRANSCRIPTION FACTOR (EUROFUNG)-RELATED"/>
    <property type="match status" value="1"/>
</dbReference>
<evidence type="ECO:0000256" key="1">
    <source>
        <dbReference type="ARBA" id="ARBA00004123"/>
    </source>
</evidence>
<gene>
    <name evidence="7" type="ORF">OIDMADRAFT_204600</name>
</gene>
<dbReference type="InParanoid" id="A0A0C3CD23"/>
<keyword evidence="4" id="KW-0804">Transcription</keyword>
<evidence type="ECO:0000256" key="2">
    <source>
        <dbReference type="ARBA" id="ARBA00022723"/>
    </source>
</evidence>
<accession>A0A0C3CD23</accession>
<reference evidence="8" key="2">
    <citation type="submission" date="2015-01" db="EMBL/GenBank/DDBJ databases">
        <title>Evolutionary Origins and Diversification of the Mycorrhizal Mutualists.</title>
        <authorList>
            <consortium name="DOE Joint Genome Institute"/>
            <consortium name="Mycorrhizal Genomics Consortium"/>
            <person name="Kohler A."/>
            <person name="Kuo A."/>
            <person name="Nagy L.G."/>
            <person name="Floudas D."/>
            <person name="Copeland A."/>
            <person name="Barry K.W."/>
            <person name="Cichocki N."/>
            <person name="Veneault-Fourrey C."/>
            <person name="LaButti K."/>
            <person name="Lindquist E.A."/>
            <person name="Lipzen A."/>
            <person name="Lundell T."/>
            <person name="Morin E."/>
            <person name="Murat C."/>
            <person name="Riley R."/>
            <person name="Ohm R."/>
            <person name="Sun H."/>
            <person name="Tunlid A."/>
            <person name="Henrissat B."/>
            <person name="Grigoriev I.V."/>
            <person name="Hibbett D.S."/>
            <person name="Martin F."/>
        </authorList>
    </citation>
    <scope>NUCLEOTIDE SEQUENCE [LARGE SCALE GENOMIC DNA]</scope>
    <source>
        <strain evidence="8">Zn</strain>
    </source>
</reference>
<name>A0A0C3CD23_OIDMZ</name>
<evidence type="ECO:0000256" key="5">
    <source>
        <dbReference type="ARBA" id="ARBA00023242"/>
    </source>
</evidence>
<dbReference type="InterPro" id="IPR007219">
    <property type="entry name" value="XnlR_reg_dom"/>
</dbReference>
<evidence type="ECO:0000256" key="3">
    <source>
        <dbReference type="ARBA" id="ARBA00023015"/>
    </source>
</evidence>
<evidence type="ECO:0000313" key="8">
    <source>
        <dbReference type="Proteomes" id="UP000054321"/>
    </source>
</evidence>
<evidence type="ECO:0000313" key="7">
    <source>
        <dbReference type="EMBL" id="KIM96853.1"/>
    </source>
</evidence>
<dbReference type="SMART" id="SM00906">
    <property type="entry name" value="Fungal_trans"/>
    <property type="match status" value="1"/>
</dbReference>
<dbReference type="InterPro" id="IPR050815">
    <property type="entry name" value="TF_fung"/>
</dbReference>
<sequence length="383" mass="43621">MSDPVDELAPQACVSCREKKRKCSREVPVCSLCRRNRRPCHYPPKTASPFAESSESYIRQNTFPAIFFLDLYTFNKRRSVIPAPTITLPDKYYKALGSREQLHYHVDNYFSMIHPILPIVSKLRIYHQLSKSLDALDADLVLLFLAMQMHCERDGHNPPRTEIYDLAKQCCLHAEQSNMFSPRLLQASLLIAMYEVGNAIYPAAYLTVGHCARLGHVMGINNTKDGPQMFSKPESWAEAEERRRAWWAVIMLDRYVTLGGGNRPFACSDANPGDLLPMDEESWEKGEPTLIQPLVVSEYTAVRASPFARTSQASHLLSHVLRHVNDGYEDVKFHYEEAIQLHRTIDTFSLAISHELNDIKGAVRDWTHTCSHFTAMAICYSAQ</sequence>
<dbReference type="CDD" id="cd12148">
    <property type="entry name" value="fungal_TF_MHR"/>
    <property type="match status" value="1"/>
</dbReference>
<feature type="non-terminal residue" evidence="7">
    <location>
        <position position="383"/>
    </location>
</feature>
<dbReference type="CDD" id="cd00067">
    <property type="entry name" value="GAL4"/>
    <property type="match status" value="1"/>
</dbReference>
<feature type="domain" description="Zn(2)-C6 fungal-type" evidence="6">
    <location>
        <begin position="12"/>
        <end position="42"/>
    </location>
</feature>
<dbReference type="Gene3D" id="4.10.240.10">
    <property type="entry name" value="Zn(2)-C6 fungal-type DNA-binding domain"/>
    <property type="match status" value="1"/>
</dbReference>
<dbReference type="PROSITE" id="PS00463">
    <property type="entry name" value="ZN2_CY6_FUNGAL_1"/>
    <property type="match status" value="1"/>
</dbReference>
<dbReference type="GO" id="GO:0006351">
    <property type="term" value="P:DNA-templated transcription"/>
    <property type="evidence" value="ECO:0007669"/>
    <property type="project" value="InterPro"/>
</dbReference>
<dbReference type="InterPro" id="IPR001138">
    <property type="entry name" value="Zn2Cys6_DnaBD"/>
</dbReference>
<dbReference type="OrthoDB" id="3862662at2759"/>
<keyword evidence="3" id="KW-0805">Transcription regulation</keyword>
<keyword evidence="2" id="KW-0479">Metal-binding</keyword>
<dbReference type="GO" id="GO:0000981">
    <property type="term" value="F:DNA-binding transcription factor activity, RNA polymerase II-specific"/>
    <property type="evidence" value="ECO:0007669"/>
    <property type="project" value="InterPro"/>
</dbReference>
<dbReference type="Proteomes" id="UP000054321">
    <property type="component" value="Unassembled WGS sequence"/>
</dbReference>
<dbReference type="PANTHER" id="PTHR47338:SF20">
    <property type="entry name" value="ZN(II)2CYS6 TRANSCRIPTION FACTOR (EUROFUNG)"/>
    <property type="match status" value="1"/>
</dbReference>
<dbReference type="Pfam" id="PF04082">
    <property type="entry name" value="Fungal_trans"/>
    <property type="match status" value="1"/>
</dbReference>
<dbReference type="GO" id="GO:0003677">
    <property type="term" value="F:DNA binding"/>
    <property type="evidence" value="ECO:0007669"/>
    <property type="project" value="InterPro"/>
</dbReference>
<keyword evidence="8" id="KW-1185">Reference proteome</keyword>
<dbReference type="InterPro" id="IPR036864">
    <property type="entry name" value="Zn2-C6_fun-type_DNA-bd_sf"/>
</dbReference>
<comment type="subcellular location">
    <subcellularLocation>
        <location evidence="1">Nucleus</location>
    </subcellularLocation>
</comment>
<evidence type="ECO:0000259" key="6">
    <source>
        <dbReference type="PROSITE" id="PS50048"/>
    </source>
</evidence>